<feature type="chain" id="PRO_5041345999" evidence="1">
    <location>
        <begin position="27"/>
        <end position="159"/>
    </location>
</feature>
<reference evidence="2" key="1">
    <citation type="journal article" date="2023" name="Int. J. Syst. Evol. Microbiol.">
        <title>Mesoterricola silvestris gen. nov., sp. nov., Mesoterricola sediminis sp. nov., Geothrix oryzae sp. nov., Geothrix edaphica sp. nov., Geothrix rubra sp. nov., and Geothrix limicola sp. nov., six novel members of Acidobacteriota isolated from soils.</title>
        <authorList>
            <person name="Itoh H."/>
            <person name="Sugisawa Y."/>
            <person name="Mise K."/>
            <person name="Xu Z."/>
            <person name="Kuniyasu M."/>
            <person name="Ushijima N."/>
            <person name="Kawano K."/>
            <person name="Kobayashi E."/>
            <person name="Shiratori Y."/>
            <person name="Masuda Y."/>
            <person name="Senoo K."/>
        </authorList>
    </citation>
    <scope>NUCLEOTIDE SEQUENCE</scope>
    <source>
        <strain evidence="2">W786</strain>
    </source>
</reference>
<dbReference type="AlphaFoldDB" id="A0AA48GXF8"/>
<protein>
    <submittedName>
        <fullName evidence="2">Uncharacterized protein</fullName>
    </submittedName>
</protein>
<sequence>MASPFRKTLLLAAVAFASVSSAVLQAATPGVPSVLGQDKGKWCIVENNTRKGIALNITDKIISVGDILVVSSDGTQTKLTNNKGNAILAPGTNKVYFDTTGKSYAVKFQIGTTQFRVSIDPAGNEKLEVGSSDGLANERVTVHMSGFRNASGGTFLELN</sequence>
<keyword evidence="1" id="KW-0732">Signal</keyword>
<evidence type="ECO:0000313" key="2">
    <source>
        <dbReference type="EMBL" id="BDU76170.1"/>
    </source>
</evidence>
<proteinExistence type="predicted"/>
<organism evidence="2 3">
    <name type="scientific">Mesoterricola sediminis</name>
    <dbReference type="NCBI Taxonomy" id="2927980"/>
    <lineage>
        <taxon>Bacteria</taxon>
        <taxon>Pseudomonadati</taxon>
        <taxon>Acidobacteriota</taxon>
        <taxon>Holophagae</taxon>
        <taxon>Holophagales</taxon>
        <taxon>Holophagaceae</taxon>
        <taxon>Mesoterricola</taxon>
    </lineage>
</organism>
<keyword evidence="3" id="KW-1185">Reference proteome</keyword>
<evidence type="ECO:0000256" key="1">
    <source>
        <dbReference type="SAM" id="SignalP"/>
    </source>
</evidence>
<dbReference type="RefSeq" id="WP_316411241.1">
    <property type="nucleotide sequence ID" value="NZ_AP027081.1"/>
</dbReference>
<name>A0AA48GXF8_9BACT</name>
<gene>
    <name evidence="2" type="ORF">METESE_11280</name>
</gene>
<dbReference type="EMBL" id="AP027081">
    <property type="protein sequence ID" value="BDU76170.1"/>
    <property type="molecule type" value="Genomic_DNA"/>
</dbReference>
<evidence type="ECO:0000313" key="3">
    <source>
        <dbReference type="Proteomes" id="UP001228113"/>
    </source>
</evidence>
<dbReference type="KEGG" id="msea:METESE_11280"/>
<accession>A0AA48GXF8</accession>
<feature type="signal peptide" evidence="1">
    <location>
        <begin position="1"/>
        <end position="26"/>
    </location>
</feature>
<dbReference type="Proteomes" id="UP001228113">
    <property type="component" value="Chromosome"/>
</dbReference>